<organism evidence="1 2">
    <name type="scientific">Achromobacter spanius</name>
    <dbReference type="NCBI Taxonomy" id="217203"/>
    <lineage>
        <taxon>Bacteria</taxon>
        <taxon>Pseudomonadati</taxon>
        <taxon>Pseudomonadota</taxon>
        <taxon>Betaproteobacteria</taxon>
        <taxon>Burkholderiales</taxon>
        <taxon>Alcaligenaceae</taxon>
        <taxon>Achromobacter</taxon>
    </lineage>
</organism>
<gene>
    <name evidence="1" type="ORF">N5D93_04425</name>
</gene>
<reference evidence="1" key="1">
    <citation type="submission" date="2022-09" db="EMBL/GenBank/DDBJ databases">
        <title>Intensive care unit water sources are persistently colonized with multi-drug resistant bacteria and are the site of extensive horizontal gene transfer of antibiotic resistance genes.</title>
        <authorList>
            <person name="Diorio-Toth L."/>
        </authorList>
    </citation>
    <scope>NUCLEOTIDE SEQUENCE</scope>
    <source>
        <strain evidence="1">GD03843</strain>
    </source>
</reference>
<proteinExistence type="predicted"/>
<dbReference type="RefSeq" id="WP_279994076.1">
    <property type="nucleotide sequence ID" value="NZ_JAOCDZ010000002.1"/>
</dbReference>
<dbReference type="AlphaFoldDB" id="A0AA42LNA8"/>
<accession>A0AA42LNA8</accession>
<comment type="caution">
    <text evidence="1">The sequence shown here is derived from an EMBL/GenBank/DDBJ whole genome shotgun (WGS) entry which is preliminary data.</text>
</comment>
<name>A0AA42LNA8_9BURK</name>
<sequence length="263" mass="28984">MWQAKKKVSVAFIKTSQPGSAKRAIQLVRGDPDCAAFFDWIQAELVAATKHWPPPITELTTGRRGNLGEYLSYKVVKASGRYGKSKGYTIAIMGALTPLQDGAPTGLDTTIVHLDPGGDTDKDCLFIMEVKTTGGMKLTYAKALVNDYDKLLGTTKVAGSLGQRMNWLHAYLLEVHEFSTEQLERVGDLFQPKPKDCKGIKLMPTLVHDRSCGDQAAINALEDVAEDIEALGWRKKNIEPWSIAINKLTDCLIHLSNNLPFKP</sequence>
<dbReference type="EMBL" id="JAOCDZ010000002">
    <property type="protein sequence ID" value="MDH0735042.1"/>
    <property type="molecule type" value="Genomic_DNA"/>
</dbReference>
<protein>
    <submittedName>
        <fullName evidence="1">Uncharacterized protein</fullName>
    </submittedName>
</protein>
<evidence type="ECO:0000313" key="1">
    <source>
        <dbReference type="EMBL" id="MDH0735042.1"/>
    </source>
</evidence>
<evidence type="ECO:0000313" key="2">
    <source>
        <dbReference type="Proteomes" id="UP001161094"/>
    </source>
</evidence>
<dbReference type="Proteomes" id="UP001161094">
    <property type="component" value="Unassembled WGS sequence"/>
</dbReference>